<evidence type="ECO:0000256" key="6">
    <source>
        <dbReference type="SAM" id="Phobius"/>
    </source>
</evidence>
<dbReference type="InterPro" id="IPR044878">
    <property type="entry name" value="UbiA_sf"/>
</dbReference>
<reference evidence="7" key="2">
    <citation type="journal article" date="2021" name="Microbiome">
        <title>Successional dynamics and alternative stable states in a saline activated sludge microbial community over 9 years.</title>
        <authorList>
            <person name="Wang Y."/>
            <person name="Ye J."/>
            <person name="Ju F."/>
            <person name="Liu L."/>
            <person name="Boyd J.A."/>
            <person name="Deng Y."/>
            <person name="Parks D.H."/>
            <person name="Jiang X."/>
            <person name="Yin X."/>
            <person name="Woodcroft B.J."/>
            <person name="Tyson G.W."/>
            <person name="Hugenholtz P."/>
            <person name="Polz M.F."/>
            <person name="Zhang T."/>
        </authorList>
    </citation>
    <scope>NUCLEOTIDE SEQUENCE</scope>
    <source>
        <strain evidence="7">HKST-UBA02</strain>
    </source>
</reference>
<name>A0A956SGW3_UNCEI</name>
<evidence type="ECO:0000256" key="1">
    <source>
        <dbReference type="ARBA" id="ARBA00004141"/>
    </source>
</evidence>
<dbReference type="InterPro" id="IPR000537">
    <property type="entry name" value="UbiA_prenyltransferase"/>
</dbReference>
<proteinExistence type="predicted"/>
<evidence type="ECO:0000256" key="2">
    <source>
        <dbReference type="ARBA" id="ARBA00022692"/>
    </source>
</evidence>
<gene>
    <name evidence="7" type="ORF">KDA27_24945</name>
</gene>
<keyword evidence="4 6" id="KW-0472">Membrane</keyword>
<evidence type="ECO:0000256" key="5">
    <source>
        <dbReference type="SAM" id="MobiDB-lite"/>
    </source>
</evidence>
<dbReference type="Gene3D" id="1.10.357.140">
    <property type="entry name" value="UbiA prenyltransferase"/>
    <property type="match status" value="1"/>
</dbReference>
<keyword evidence="2 6" id="KW-0812">Transmembrane</keyword>
<comment type="caution">
    <text evidence="7">The sequence shown here is derived from an EMBL/GenBank/DDBJ whole genome shotgun (WGS) entry which is preliminary data.</text>
</comment>
<feature type="transmembrane region" description="Helical" evidence="6">
    <location>
        <begin position="165"/>
        <end position="183"/>
    </location>
</feature>
<protein>
    <submittedName>
        <fullName evidence="7">UbiA family prenyltransferase</fullName>
    </submittedName>
</protein>
<organism evidence="7 8">
    <name type="scientific">Eiseniibacteriota bacterium</name>
    <dbReference type="NCBI Taxonomy" id="2212470"/>
    <lineage>
        <taxon>Bacteria</taxon>
        <taxon>Candidatus Eiseniibacteriota</taxon>
    </lineage>
</organism>
<dbReference type="Pfam" id="PF01040">
    <property type="entry name" value="UbiA"/>
    <property type="match status" value="1"/>
</dbReference>
<dbReference type="EMBL" id="JAGQHS010000257">
    <property type="protein sequence ID" value="MCA9759064.1"/>
    <property type="molecule type" value="Genomic_DNA"/>
</dbReference>
<feature type="transmembrane region" description="Helical" evidence="6">
    <location>
        <begin position="272"/>
        <end position="295"/>
    </location>
</feature>
<evidence type="ECO:0000256" key="4">
    <source>
        <dbReference type="ARBA" id="ARBA00023136"/>
    </source>
</evidence>
<sequence>MTLPAPISDSLAEDRPIHSDEQNPTGPRRWWIYQKERFPLLAHSPLVLAFSTSAVCFSWMLRANGAAVVHRTFDGDGSRVVGATADGSHAIAIGPSPAAFVVAFLSCLVFFLQLRIADEFKDFDEDSRYRPYRPVPRGLVTLRELGVVFAVGSVLQLLLALWLEWRLLVLLLITWTYLAGMSKEFFVAHWLRGRHLLYMVSHMAIMPLIDLYATSTEWMSGAGHPPPGLFWFLLASLFNGMAIEIGRKIRRPEDEEEGVATYSVVWGHERAVGAWIAVLALTFVCARFAATKIAFSTPVTIALGTVLSVALVIGALYLSERDGRPRVGGKAFEATSALWTLVLYLGLGLIPYFTRYATHVS</sequence>
<feature type="transmembrane region" description="Helical" evidence="6">
    <location>
        <begin position="331"/>
        <end position="353"/>
    </location>
</feature>
<feature type="transmembrane region" description="Helical" evidence="6">
    <location>
        <begin position="195"/>
        <end position="213"/>
    </location>
</feature>
<evidence type="ECO:0000313" key="7">
    <source>
        <dbReference type="EMBL" id="MCA9759064.1"/>
    </source>
</evidence>
<accession>A0A956SGW3</accession>
<dbReference type="GO" id="GO:0016020">
    <property type="term" value="C:membrane"/>
    <property type="evidence" value="ECO:0007669"/>
    <property type="project" value="UniProtKB-SubCell"/>
</dbReference>
<feature type="transmembrane region" description="Helical" evidence="6">
    <location>
        <begin position="138"/>
        <end position="159"/>
    </location>
</feature>
<dbReference type="Proteomes" id="UP000739538">
    <property type="component" value="Unassembled WGS sequence"/>
</dbReference>
<reference evidence="7" key="1">
    <citation type="submission" date="2020-04" db="EMBL/GenBank/DDBJ databases">
        <authorList>
            <person name="Zhang T."/>
        </authorList>
    </citation>
    <scope>NUCLEOTIDE SEQUENCE</scope>
    <source>
        <strain evidence="7">HKST-UBA02</strain>
    </source>
</reference>
<feature type="region of interest" description="Disordered" evidence="5">
    <location>
        <begin position="1"/>
        <end position="23"/>
    </location>
</feature>
<feature type="transmembrane region" description="Helical" evidence="6">
    <location>
        <begin position="301"/>
        <end position="319"/>
    </location>
</feature>
<comment type="subcellular location">
    <subcellularLocation>
        <location evidence="1">Membrane</location>
        <topology evidence="1">Multi-pass membrane protein</topology>
    </subcellularLocation>
</comment>
<feature type="transmembrane region" description="Helical" evidence="6">
    <location>
        <begin position="98"/>
        <end position="117"/>
    </location>
</feature>
<feature type="compositionally biased region" description="Basic and acidic residues" evidence="5">
    <location>
        <begin position="12"/>
        <end position="21"/>
    </location>
</feature>
<keyword evidence="3 6" id="KW-1133">Transmembrane helix</keyword>
<feature type="transmembrane region" description="Helical" evidence="6">
    <location>
        <begin position="228"/>
        <end position="246"/>
    </location>
</feature>
<feature type="transmembrane region" description="Helical" evidence="6">
    <location>
        <begin position="38"/>
        <end position="61"/>
    </location>
</feature>
<evidence type="ECO:0000313" key="8">
    <source>
        <dbReference type="Proteomes" id="UP000739538"/>
    </source>
</evidence>
<evidence type="ECO:0000256" key="3">
    <source>
        <dbReference type="ARBA" id="ARBA00022989"/>
    </source>
</evidence>
<dbReference type="AlphaFoldDB" id="A0A956SGW3"/>
<dbReference type="GO" id="GO:0016765">
    <property type="term" value="F:transferase activity, transferring alkyl or aryl (other than methyl) groups"/>
    <property type="evidence" value="ECO:0007669"/>
    <property type="project" value="InterPro"/>
</dbReference>